<evidence type="ECO:0000313" key="2">
    <source>
        <dbReference type="EMBL" id="TQI99769.1"/>
    </source>
</evidence>
<dbReference type="InterPro" id="IPR045155">
    <property type="entry name" value="Beta-lactam_cat"/>
</dbReference>
<reference evidence="2 3" key="1">
    <citation type="submission" date="2019-06" db="EMBL/GenBank/DDBJ databases">
        <title>Sequencing the genomes of 1000 actinobacteria strains.</title>
        <authorList>
            <person name="Klenk H.-P."/>
        </authorList>
    </citation>
    <scope>NUCLEOTIDE SEQUENCE [LARGE SCALE GENOMIC DNA]</scope>
    <source>
        <strain evidence="2 3">DSM 17305</strain>
    </source>
</reference>
<evidence type="ECO:0000313" key="3">
    <source>
        <dbReference type="Proteomes" id="UP000316298"/>
    </source>
</evidence>
<protein>
    <submittedName>
        <fullName evidence="2">Beta-lactamase class A</fullName>
    </submittedName>
</protein>
<accession>A0A542D9M5</accession>
<proteinExistence type="predicted"/>
<feature type="domain" description="Beta-lactamase class A catalytic" evidence="1">
    <location>
        <begin position="19"/>
        <end position="259"/>
    </location>
</feature>
<keyword evidence="3" id="KW-1185">Reference proteome</keyword>
<dbReference type="InterPro" id="IPR000871">
    <property type="entry name" value="Beta-lactam_class-A"/>
</dbReference>
<dbReference type="AlphaFoldDB" id="A0A542D9M5"/>
<dbReference type="PANTHER" id="PTHR35333">
    <property type="entry name" value="BETA-LACTAMASE"/>
    <property type="match status" value="1"/>
</dbReference>
<sequence length="290" mass="30835">MGIAELLQQVDGSGEFGVWLGRLDGTPVFVHEAERTHYSASTMKLPVAMAMMRKVDAGELALDQPVTVHNDFESAAGGRFGVDPDEDEAPATWARMGEQVPLGWLATEMITRSSNLATDLVLEQVGVDAAHRALADSTLKSSLRPDVDPAGAVVNRPTGGASKIQRGIDDRAAQRAGISNLMSPAGLAGVLVAVGNQEGASGDYLRDLLAGNQWNGEIPALLPAGTRVEHKNGWDTRIRHDGGIVRPGDADPFVLVVCTTSDLPDSEAQQLIASIALEAWNHRHDLEAVR</sequence>
<dbReference type="Pfam" id="PF13354">
    <property type="entry name" value="Beta-lactamase2"/>
    <property type="match status" value="1"/>
</dbReference>
<comment type="caution">
    <text evidence="2">The sequence shown here is derived from an EMBL/GenBank/DDBJ whole genome shotgun (WGS) entry which is preliminary data.</text>
</comment>
<dbReference type="GO" id="GO:0008800">
    <property type="term" value="F:beta-lactamase activity"/>
    <property type="evidence" value="ECO:0007669"/>
    <property type="project" value="InterPro"/>
</dbReference>
<name>A0A542D9M5_9ACTN</name>
<dbReference type="GO" id="GO:0030655">
    <property type="term" value="P:beta-lactam antibiotic catabolic process"/>
    <property type="evidence" value="ECO:0007669"/>
    <property type="project" value="InterPro"/>
</dbReference>
<organism evidence="2 3">
    <name type="scientific">Kribbella jejuensis</name>
    <dbReference type="NCBI Taxonomy" id="236068"/>
    <lineage>
        <taxon>Bacteria</taxon>
        <taxon>Bacillati</taxon>
        <taxon>Actinomycetota</taxon>
        <taxon>Actinomycetes</taxon>
        <taxon>Propionibacteriales</taxon>
        <taxon>Kribbellaceae</taxon>
        <taxon>Kribbella</taxon>
    </lineage>
</organism>
<dbReference type="RefSeq" id="WP_141862017.1">
    <property type="nucleotide sequence ID" value="NZ_BAAAKA010000049.1"/>
</dbReference>
<dbReference type="InterPro" id="IPR012338">
    <property type="entry name" value="Beta-lactam/transpept-like"/>
</dbReference>
<gene>
    <name evidence="2" type="ORF">FB475_6756</name>
</gene>
<evidence type="ECO:0000259" key="1">
    <source>
        <dbReference type="Pfam" id="PF13354"/>
    </source>
</evidence>
<dbReference type="Proteomes" id="UP000316298">
    <property type="component" value="Unassembled WGS sequence"/>
</dbReference>
<dbReference type="PANTHER" id="PTHR35333:SF3">
    <property type="entry name" value="BETA-LACTAMASE-TYPE TRANSPEPTIDASE FOLD CONTAINING PROTEIN"/>
    <property type="match status" value="1"/>
</dbReference>
<dbReference type="SUPFAM" id="SSF56601">
    <property type="entry name" value="beta-lactamase/transpeptidase-like"/>
    <property type="match status" value="1"/>
</dbReference>
<dbReference type="EMBL" id="VFMM01000004">
    <property type="protein sequence ID" value="TQI99769.1"/>
    <property type="molecule type" value="Genomic_DNA"/>
</dbReference>
<dbReference type="GO" id="GO:0046677">
    <property type="term" value="P:response to antibiotic"/>
    <property type="evidence" value="ECO:0007669"/>
    <property type="project" value="InterPro"/>
</dbReference>
<dbReference type="Gene3D" id="3.40.710.10">
    <property type="entry name" value="DD-peptidase/beta-lactamase superfamily"/>
    <property type="match status" value="1"/>
</dbReference>
<dbReference type="OrthoDB" id="9775096at2"/>